<dbReference type="Proteomes" id="UP001053296">
    <property type="component" value="Chromosome"/>
</dbReference>
<dbReference type="InterPro" id="IPR052729">
    <property type="entry name" value="Acyl/Acetyltrans_Enzymes"/>
</dbReference>
<evidence type="ECO:0000259" key="1">
    <source>
        <dbReference type="PROSITE" id="PS51186"/>
    </source>
</evidence>
<dbReference type="Gene3D" id="3.40.630.30">
    <property type="match status" value="1"/>
</dbReference>
<dbReference type="InterPro" id="IPR000182">
    <property type="entry name" value="GNAT_dom"/>
</dbReference>
<dbReference type="PANTHER" id="PTHR47237">
    <property type="entry name" value="SLL0310 PROTEIN"/>
    <property type="match status" value="1"/>
</dbReference>
<organism evidence="2 3">
    <name type="scientific">Pseudodesulfovibrio sediminis</name>
    <dbReference type="NCBI Taxonomy" id="2810563"/>
    <lineage>
        <taxon>Bacteria</taxon>
        <taxon>Pseudomonadati</taxon>
        <taxon>Thermodesulfobacteriota</taxon>
        <taxon>Desulfovibrionia</taxon>
        <taxon>Desulfovibrionales</taxon>
        <taxon>Desulfovibrionaceae</taxon>
    </lineage>
</organism>
<evidence type="ECO:0000313" key="2">
    <source>
        <dbReference type="EMBL" id="BCS88768.1"/>
    </source>
</evidence>
<dbReference type="RefSeq" id="WP_229590758.1">
    <property type="nucleotide sequence ID" value="NZ_AP024485.1"/>
</dbReference>
<dbReference type="Pfam" id="PF18014">
    <property type="entry name" value="Acetyltransf_18"/>
    <property type="match status" value="1"/>
</dbReference>
<dbReference type="Pfam" id="PF00583">
    <property type="entry name" value="Acetyltransf_1"/>
    <property type="match status" value="1"/>
</dbReference>
<dbReference type="PANTHER" id="PTHR47237:SF1">
    <property type="entry name" value="SLL0310 PROTEIN"/>
    <property type="match status" value="1"/>
</dbReference>
<sequence>MADRPIIRTMTREDMDVAITLAAAEGWNPGLTDGASFYAADPDGFFISELNGEPVGTISAVRYGSGFGFIGLYIVVPAMRGKGYGLDLWNHAMTYLEGRNVGLDAVIEQEQTYKKAGFTTFYRSARYEGVGGGTKPDGVTPLQQLDMAMVAEYDRQCFPAARDAFLQAWLSPSVVTAFGVVDRDRLTGFGVIRPCKSGYKIGPLFADSAGVAEMLYRALKASVPDEPVYLDVISPNKAALELVKRHGLHEIFATVRMYTGGAPDVALKKVYGITSFELG</sequence>
<keyword evidence="3" id="KW-1185">Reference proteome</keyword>
<dbReference type="InterPro" id="IPR041496">
    <property type="entry name" value="YitH/HolE_GNAT"/>
</dbReference>
<dbReference type="PROSITE" id="PS51186">
    <property type="entry name" value="GNAT"/>
    <property type="match status" value="1"/>
</dbReference>
<name>A0ABN6EV84_9BACT</name>
<accession>A0ABN6EV84</accession>
<reference evidence="2" key="1">
    <citation type="journal article" date="2022" name="Arch. Microbiol.">
        <title>Pseudodesulfovibrio sediminis sp. nov., a mesophilic and neutrophilic sulfate-reducing bacterium isolated from sediment of a brackish lake.</title>
        <authorList>
            <person name="Takahashi A."/>
            <person name="Kojima H."/>
            <person name="Watanabe M."/>
            <person name="Fukui M."/>
        </authorList>
    </citation>
    <scope>NUCLEOTIDE SEQUENCE</scope>
    <source>
        <strain evidence="2">SF6</strain>
    </source>
</reference>
<dbReference type="EMBL" id="AP024485">
    <property type="protein sequence ID" value="BCS88768.1"/>
    <property type="molecule type" value="Genomic_DNA"/>
</dbReference>
<dbReference type="Gene3D" id="3.40.630.90">
    <property type="match status" value="1"/>
</dbReference>
<proteinExistence type="predicted"/>
<gene>
    <name evidence="2" type="ORF">PSDVSF_20100</name>
</gene>
<dbReference type="SUPFAM" id="SSF55729">
    <property type="entry name" value="Acyl-CoA N-acyltransferases (Nat)"/>
    <property type="match status" value="1"/>
</dbReference>
<dbReference type="InterPro" id="IPR016181">
    <property type="entry name" value="Acyl_CoA_acyltransferase"/>
</dbReference>
<feature type="domain" description="N-acetyltransferase" evidence="1">
    <location>
        <begin position="5"/>
        <end position="152"/>
    </location>
</feature>
<protein>
    <submittedName>
        <fullName evidence="2">N-acetyltransferase</fullName>
    </submittedName>
</protein>
<evidence type="ECO:0000313" key="3">
    <source>
        <dbReference type="Proteomes" id="UP001053296"/>
    </source>
</evidence>
<dbReference type="CDD" id="cd04301">
    <property type="entry name" value="NAT_SF"/>
    <property type="match status" value="1"/>
</dbReference>